<dbReference type="EMBL" id="PVNS01000017">
    <property type="protein sequence ID" value="PRO64385.1"/>
    <property type="molecule type" value="Genomic_DNA"/>
</dbReference>
<dbReference type="InterPro" id="IPR001130">
    <property type="entry name" value="TatD-like"/>
</dbReference>
<dbReference type="GO" id="GO:0004536">
    <property type="term" value="F:DNA nuclease activity"/>
    <property type="evidence" value="ECO:0007669"/>
    <property type="project" value="InterPro"/>
</dbReference>
<proteinExistence type="predicted"/>
<dbReference type="RefSeq" id="WP_105960277.1">
    <property type="nucleotide sequence ID" value="NZ_PVNS01000017.1"/>
</dbReference>
<name>A0A2P6MDM7_ALKUR</name>
<evidence type="ECO:0000256" key="2">
    <source>
        <dbReference type="ARBA" id="ARBA00022801"/>
    </source>
</evidence>
<dbReference type="InterPro" id="IPR032466">
    <property type="entry name" value="Metal_Hydrolase"/>
</dbReference>
<dbReference type="PROSITE" id="PS01137">
    <property type="entry name" value="TATD_1"/>
    <property type="match status" value="1"/>
</dbReference>
<reference evidence="4 5" key="1">
    <citation type="submission" date="2018-03" db="EMBL/GenBank/DDBJ databases">
        <title>Bacillus urumqiensis sp. nov., a moderately haloalkaliphilic bacterium isolated from a salt lake.</title>
        <authorList>
            <person name="Zhao B."/>
            <person name="Liao Z."/>
        </authorList>
    </citation>
    <scope>NUCLEOTIDE SEQUENCE [LARGE SCALE GENOMIC DNA]</scope>
    <source>
        <strain evidence="4 5">BZ-SZ-XJ18</strain>
    </source>
</reference>
<dbReference type="Proteomes" id="UP000243650">
    <property type="component" value="Unassembled WGS sequence"/>
</dbReference>
<keyword evidence="2 4" id="KW-0378">Hydrolase</keyword>
<keyword evidence="1 3" id="KW-0479">Metal-binding</keyword>
<dbReference type="SUPFAM" id="SSF51556">
    <property type="entry name" value="Metallo-dependent hydrolases"/>
    <property type="match status" value="1"/>
</dbReference>
<dbReference type="AlphaFoldDB" id="A0A2P6MDM7"/>
<dbReference type="PROSITE" id="PS01091">
    <property type="entry name" value="TATD_3"/>
    <property type="match status" value="1"/>
</dbReference>
<dbReference type="InterPro" id="IPR015991">
    <property type="entry name" value="TatD/YcfH-like"/>
</dbReference>
<dbReference type="FunFam" id="3.20.20.140:FF:000005">
    <property type="entry name" value="TatD family hydrolase"/>
    <property type="match status" value="1"/>
</dbReference>
<dbReference type="Gene3D" id="3.20.20.140">
    <property type="entry name" value="Metal-dependent hydrolases"/>
    <property type="match status" value="1"/>
</dbReference>
<feature type="binding site" evidence="3">
    <location>
        <position position="6"/>
    </location>
    <ligand>
        <name>a divalent metal cation</name>
        <dbReference type="ChEBI" id="CHEBI:60240"/>
        <label>1</label>
    </ligand>
</feature>
<feature type="binding site" evidence="3">
    <location>
        <position position="203"/>
    </location>
    <ligand>
        <name>a divalent metal cation</name>
        <dbReference type="ChEBI" id="CHEBI:60240"/>
        <label>1</label>
    </ligand>
</feature>
<evidence type="ECO:0000256" key="1">
    <source>
        <dbReference type="ARBA" id="ARBA00022723"/>
    </source>
</evidence>
<feature type="binding site" evidence="3">
    <location>
        <position position="92"/>
    </location>
    <ligand>
        <name>a divalent metal cation</name>
        <dbReference type="ChEBI" id="CHEBI:60240"/>
        <label>1</label>
    </ligand>
</feature>
<feature type="binding site" evidence="3">
    <location>
        <position position="153"/>
    </location>
    <ligand>
        <name>a divalent metal cation</name>
        <dbReference type="ChEBI" id="CHEBI:60240"/>
        <label>2</label>
    </ligand>
</feature>
<protein>
    <submittedName>
        <fullName evidence="4">Hydrolase TatD</fullName>
    </submittedName>
</protein>
<organism evidence="4 5">
    <name type="scientific">Alkalicoccus urumqiensis</name>
    <name type="common">Bacillus urumqiensis</name>
    <dbReference type="NCBI Taxonomy" id="1548213"/>
    <lineage>
        <taxon>Bacteria</taxon>
        <taxon>Bacillati</taxon>
        <taxon>Bacillota</taxon>
        <taxon>Bacilli</taxon>
        <taxon>Bacillales</taxon>
        <taxon>Bacillaceae</taxon>
        <taxon>Alkalicoccus</taxon>
    </lineage>
</organism>
<dbReference type="GO" id="GO:0005829">
    <property type="term" value="C:cytosol"/>
    <property type="evidence" value="ECO:0007669"/>
    <property type="project" value="TreeGrafter"/>
</dbReference>
<comment type="caution">
    <text evidence="4">The sequence shown here is derived from an EMBL/GenBank/DDBJ whole genome shotgun (WGS) entry which is preliminary data.</text>
</comment>
<gene>
    <name evidence="4" type="ORF">C6I21_14915</name>
</gene>
<feature type="binding site" evidence="3">
    <location>
        <position position="128"/>
    </location>
    <ligand>
        <name>a divalent metal cation</name>
        <dbReference type="ChEBI" id="CHEBI:60240"/>
        <label>2</label>
    </ligand>
</feature>
<dbReference type="PANTHER" id="PTHR46124">
    <property type="entry name" value="D-AMINOACYL-TRNA DEACYLASE"/>
    <property type="match status" value="1"/>
</dbReference>
<dbReference type="PIRSF" id="PIRSF005902">
    <property type="entry name" value="DNase_TatD"/>
    <property type="match status" value="1"/>
</dbReference>
<evidence type="ECO:0000256" key="3">
    <source>
        <dbReference type="PIRSR" id="PIRSR005902-1"/>
    </source>
</evidence>
<dbReference type="PANTHER" id="PTHR46124:SF2">
    <property type="entry name" value="D-AMINOACYL-TRNA DEACYLASE"/>
    <property type="match status" value="1"/>
</dbReference>
<dbReference type="GO" id="GO:0016788">
    <property type="term" value="F:hydrolase activity, acting on ester bonds"/>
    <property type="evidence" value="ECO:0007669"/>
    <property type="project" value="InterPro"/>
</dbReference>
<dbReference type="GO" id="GO:0046872">
    <property type="term" value="F:metal ion binding"/>
    <property type="evidence" value="ECO:0007669"/>
    <property type="project" value="UniProtKB-KW"/>
</dbReference>
<sequence>MLIDTHVHLNADQFQDDVDETIARAREAGVRRMVVVGFDTKTINLAMELIEQYSFLYAAVGWHPVDAVDFDEEKAAWIEELAAHPKVVAIGETGLDYHWDKSPADVQKDVFRRQIAIAKKVKLPIIIHDREAHEDIVDILEEENAGEIGGIMHCFQGDEAMAARCLDMNFYISFGGPVTFKNAKLPKEVAVTIPDDRLLVETDAPFLAPHPYRGKRNEPAYVTLVAEKLAELRGVSYDELASQTTKNAERLFALTEK</sequence>
<dbReference type="PROSITE" id="PS01090">
    <property type="entry name" value="TATD_2"/>
    <property type="match status" value="1"/>
</dbReference>
<keyword evidence="5" id="KW-1185">Reference proteome</keyword>
<dbReference type="Pfam" id="PF01026">
    <property type="entry name" value="TatD_DNase"/>
    <property type="match status" value="1"/>
</dbReference>
<accession>A0A2P6MDM7</accession>
<dbReference type="InterPro" id="IPR018228">
    <property type="entry name" value="DNase_TatD-rel_CS"/>
</dbReference>
<feature type="binding site" evidence="3">
    <location>
        <position position="8"/>
    </location>
    <ligand>
        <name>a divalent metal cation</name>
        <dbReference type="ChEBI" id="CHEBI:60240"/>
        <label>1</label>
    </ligand>
</feature>
<evidence type="ECO:0000313" key="5">
    <source>
        <dbReference type="Proteomes" id="UP000243650"/>
    </source>
</evidence>
<dbReference type="OrthoDB" id="9810005at2"/>
<dbReference type="NCBIfam" id="TIGR00010">
    <property type="entry name" value="YchF/TatD family DNA exonuclease"/>
    <property type="match status" value="1"/>
</dbReference>
<dbReference type="CDD" id="cd01310">
    <property type="entry name" value="TatD_DNAse"/>
    <property type="match status" value="1"/>
</dbReference>
<evidence type="ECO:0000313" key="4">
    <source>
        <dbReference type="EMBL" id="PRO64385.1"/>
    </source>
</evidence>